<reference evidence="2 3" key="1">
    <citation type="submission" date="2010-07" db="EMBL/GenBank/DDBJ databases">
        <authorList>
            <person name="Sid Ahmed O."/>
        </authorList>
    </citation>
    <scope>NUCLEOTIDE SEQUENCE [LARGE SCALE GENOMIC DNA]</scope>
    <source>
        <strain evidence="2 3">TX4248</strain>
    </source>
</reference>
<sequence>MSQSALPKLGVISTGAFFVVDLIGVILVSIVTAYILYRYFFKRGQIT</sequence>
<gene>
    <name evidence="2" type="ORF">HMPREF9498_02868</name>
</gene>
<dbReference type="GeneID" id="60894512"/>
<dbReference type="RefSeq" id="WP_002356674.1">
    <property type="nucleotide sequence ID" value="NZ_GL454487.1"/>
</dbReference>
<comment type="caution">
    <text evidence="2">The sequence shown here is derived from an EMBL/GenBank/DDBJ whole genome shotgun (WGS) entry which is preliminary data.</text>
</comment>
<dbReference type="Proteomes" id="UP000004846">
    <property type="component" value="Unassembled WGS sequence"/>
</dbReference>
<organism evidence="2 3">
    <name type="scientific">Enterococcus faecalis TX4248</name>
    <dbReference type="NCBI Taxonomy" id="749495"/>
    <lineage>
        <taxon>Bacteria</taxon>
        <taxon>Bacillati</taxon>
        <taxon>Bacillota</taxon>
        <taxon>Bacilli</taxon>
        <taxon>Lactobacillales</taxon>
        <taxon>Enterococcaceae</taxon>
        <taxon>Enterococcus</taxon>
    </lineage>
</organism>
<dbReference type="AlphaFoldDB" id="A0A125W2J2"/>
<dbReference type="EMBL" id="AEBR01000103">
    <property type="protein sequence ID" value="EFM81531.1"/>
    <property type="molecule type" value="Genomic_DNA"/>
</dbReference>
<protein>
    <submittedName>
        <fullName evidence="2">Uncharacterized protein</fullName>
    </submittedName>
</protein>
<name>A0A125W2J2_ENTFL</name>
<evidence type="ECO:0000313" key="3">
    <source>
        <dbReference type="Proteomes" id="UP000004846"/>
    </source>
</evidence>
<keyword evidence="1" id="KW-0472">Membrane</keyword>
<proteinExistence type="predicted"/>
<keyword evidence="1" id="KW-0812">Transmembrane</keyword>
<feature type="transmembrane region" description="Helical" evidence="1">
    <location>
        <begin position="12"/>
        <end position="37"/>
    </location>
</feature>
<dbReference type="HOGENOM" id="CLU_3167680_0_0_9"/>
<accession>A0A125W2J2</accession>
<keyword evidence="1" id="KW-1133">Transmembrane helix</keyword>
<evidence type="ECO:0000313" key="2">
    <source>
        <dbReference type="EMBL" id="EFM81531.1"/>
    </source>
</evidence>
<evidence type="ECO:0000256" key="1">
    <source>
        <dbReference type="SAM" id="Phobius"/>
    </source>
</evidence>